<dbReference type="PANTHER" id="PTHR21021">
    <property type="entry name" value="GAF/PUTATIVE CYTOSKELETAL PROTEIN"/>
    <property type="match status" value="1"/>
</dbReference>
<organism evidence="3 4">
    <name type="scientific">Caproiciproducens faecalis</name>
    <dbReference type="NCBI Taxonomy" id="2820301"/>
    <lineage>
        <taxon>Bacteria</taxon>
        <taxon>Bacillati</taxon>
        <taxon>Bacillota</taxon>
        <taxon>Clostridia</taxon>
        <taxon>Eubacteriales</taxon>
        <taxon>Acutalibacteraceae</taxon>
        <taxon>Caproiciproducens</taxon>
    </lineage>
</organism>
<accession>A0ABS7DRA8</accession>
<protein>
    <submittedName>
        <fullName evidence="3">GAF domain-containing protein</fullName>
    </submittedName>
</protein>
<keyword evidence="4" id="KW-1185">Reference proteome</keyword>
<proteinExistence type="inferred from homology"/>
<dbReference type="InterPro" id="IPR029016">
    <property type="entry name" value="GAF-like_dom_sf"/>
</dbReference>
<dbReference type="Proteomes" id="UP000719942">
    <property type="component" value="Unassembled WGS sequence"/>
</dbReference>
<dbReference type="PROSITE" id="PS01320">
    <property type="entry name" value="UPF0067"/>
    <property type="match status" value="1"/>
</dbReference>
<dbReference type="RefSeq" id="WP_219965967.1">
    <property type="nucleotide sequence ID" value="NZ_JAGFNZ010000005.1"/>
</dbReference>
<comment type="caution">
    <text evidence="3">The sequence shown here is derived from an EMBL/GenBank/DDBJ whole genome shotgun (WGS) entry which is preliminary data.</text>
</comment>
<dbReference type="Gene3D" id="3.30.450.40">
    <property type="match status" value="1"/>
</dbReference>
<feature type="domain" description="GAF" evidence="2">
    <location>
        <begin position="18"/>
        <end position="169"/>
    </location>
</feature>
<sequence length="169" mass="18615">MEQTISLYPEDQKEMYALLKAQMKAVLDGEHHVIPNLANASALLNGALKNINWVGFYLKNQDELLLGPFQGKLACVHIAFGKGVCGTAYSRGETVLVKDVHQFPGHIACDCDSRSEIVVPLFHRGQVVGVLDIDSPLLARFDETDARELEEIARILGNSCDWAELPGLQ</sequence>
<dbReference type="SMART" id="SM00065">
    <property type="entry name" value="GAF"/>
    <property type="match status" value="1"/>
</dbReference>
<dbReference type="SUPFAM" id="SSF55781">
    <property type="entry name" value="GAF domain-like"/>
    <property type="match status" value="1"/>
</dbReference>
<evidence type="ECO:0000313" key="4">
    <source>
        <dbReference type="Proteomes" id="UP000719942"/>
    </source>
</evidence>
<dbReference type="InterPro" id="IPR051330">
    <property type="entry name" value="Phosphatase_reg/MetRdx"/>
</dbReference>
<dbReference type="InterPro" id="IPR000614">
    <property type="entry name" value="FRMsr_CS"/>
</dbReference>
<dbReference type="Pfam" id="PF13185">
    <property type="entry name" value="GAF_2"/>
    <property type="match status" value="1"/>
</dbReference>
<comment type="similarity">
    <text evidence="1">Belongs to the free Met sulfoxide reductase family.</text>
</comment>
<gene>
    <name evidence="3" type="ORF">J5W02_12130</name>
</gene>
<name>A0ABS7DRA8_9FIRM</name>
<evidence type="ECO:0000256" key="1">
    <source>
        <dbReference type="ARBA" id="ARBA00038454"/>
    </source>
</evidence>
<dbReference type="EMBL" id="JAGFNZ010000005">
    <property type="protein sequence ID" value="MBW7573557.1"/>
    <property type="molecule type" value="Genomic_DNA"/>
</dbReference>
<evidence type="ECO:0000259" key="2">
    <source>
        <dbReference type="SMART" id="SM00065"/>
    </source>
</evidence>
<dbReference type="PANTHER" id="PTHR21021:SF15">
    <property type="entry name" value="FREE METHIONINE-R-SULFOXIDE REDUCTASE"/>
    <property type="match status" value="1"/>
</dbReference>
<reference evidence="3 4" key="1">
    <citation type="submission" date="2021-03" db="EMBL/GenBank/DDBJ databases">
        <title>Caproiciproducens sp. nov. isolated from feces of cow.</title>
        <authorList>
            <person name="Choi J.-Y."/>
        </authorList>
    </citation>
    <scope>NUCLEOTIDE SEQUENCE [LARGE SCALE GENOMIC DNA]</scope>
    <source>
        <strain evidence="3 4">AGMB10547</strain>
    </source>
</reference>
<evidence type="ECO:0000313" key="3">
    <source>
        <dbReference type="EMBL" id="MBW7573557.1"/>
    </source>
</evidence>
<dbReference type="InterPro" id="IPR003018">
    <property type="entry name" value="GAF"/>
</dbReference>